<gene>
    <name evidence="1" type="ORF">KHA97_20825</name>
</gene>
<comment type="caution">
    <text evidence="1">The sequence shown here is derived from an EMBL/GenBank/DDBJ whole genome shotgun (WGS) entry which is preliminary data.</text>
</comment>
<dbReference type="EMBL" id="JAGYPG010000004">
    <property type="protein sequence ID" value="MBS4197491.1"/>
    <property type="molecule type" value="Genomic_DNA"/>
</dbReference>
<protein>
    <submittedName>
        <fullName evidence="1">Uncharacterized protein</fullName>
    </submittedName>
</protein>
<evidence type="ECO:0000313" key="1">
    <source>
        <dbReference type="EMBL" id="MBS4197491.1"/>
    </source>
</evidence>
<evidence type="ECO:0000313" key="2">
    <source>
        <dbReference type="Proteomes" id="UP000681414"/>
    </source>
</evidence>
<dbReference type="Proteomes" id="UP000681414">
    <property type="component" value="Unassembled WGS sequence"/>
</dbReference>
<name>A0A942TIP9_9BACI</name>
<organism evidence="1 2">
    <name type="scientific">Lederbergia citri</name>
    <dbReference type="NCBI Taxonomy" id="2833580"/>
    <lineage>
        <taxon>Bacteria</taxon>
        <taxon>Bacillati</taxon>
        <taxon>Bacillota</taxon>
        <taxon>Bacilli</taxon>
        <taxon>Bacillales</taxon>
        <taxon>Bacillaceae</taxon>
        <taxon>Lederbergia</taxon>
    </lineage>
</organism>
<keyword evidence="2" id="KW-1185">Reference proteome</keyword>
<dbReference type="RefSeq" id="WP_213126715.1">
    <property type="nucleotide sequence ID" value="NZ_JAGYPG010000004.1"/>
</dbReference>
<sequence length="45" mass="5196">MKSWLQHRRFNLPEGFFDEVVGGVHNIDNLNTIVGITVWNGDLQK</sequence>
<dbReference type="AlphaFoldDB" id="A0A942TIP9"/>
<reference evidence="1 2" key="1">
    <citation type="submission" date="2021-05" db="EMBL/GenBank/DDBJ databases">
        <title>Novel Bacillus species.</title>
        <authorList>
            <person name="Liu G."/>
        </authorList>
    </citation>
    <scope>NUCLEOTIDE SEQUENCE [LARGE SCALE GENOMIC DNA]</scope>
    <source>
        <strain evidence="2">FJAT-49780</strain>
    </source>
</reference>
<proteinExistence type="predicted"/>
<accession>A0A942TIP9</accession>